<reference evidence="1 2" key="1">
    <citation type="submission" date="2019-09" db="EMBL/GenBank/DDBJ databases">
        <title>Transcriptional response of Serratia to Siphovirus infection.</title>
        <authorList>
            <person name="Malone L.M."/>
            <person name="Fineran P.C."/>
        </authorList>
    </citation>
    <scope>NUCLEOTIDE SEQUENCE [LARGE SCALE GENOMIC DNA]</scope>
</reference>
<name>A0A5Q2F9K5_9CAUD</name>
<proteinExistence type="predicted"/>
<accession>A0A5Q2F9K5</accession>
<dbReference type="Proteomes" id="UP000345177">
    <property type="component" value="Segment"/>
</dbReference>
<dbReference type="KEGG" id="vg:62682666"/>
<evidence type="ECO:0000313" key="2">
    <source>
        <dbReference type="Proteomes" id="UP000345177"/>
    </source>
</evidence>
<dbReference type="EMBL" id="MN505213">
    <property type="protein sequence ID" value="QGF20900.1"/>
    <property type="molecule type" value="Genomic_DNA"/>
</dbReference>
<dbReference type="GeneID" id="62682666"/>
<keyword evidence="2" id="KW-1185">Reference proteome</keyword>
<protein>
    <submittedName>
        <fullName evidence="1">Uncharacterized protein</fullName>
    </submittedName>
</protein>
<sequence length="161" mass="17879">MAIFSSINKDQKVYVIRCGAGYSCQGFDYLHNQAHAVLTWLKEEGRAAEMVLGAQRIDVLSLEIPERKGTKKHFNACNKVIEAGSVYASHSRRQCPANLTPQLSGLVGRRVEVIDCYGERRRFIVGRSTGWMPCHLEIARRDSSGGGPVWGTPFKSVRVVA</sequence>
<evidence type="ECO:0000313" key="1">
    <source>
        <dbReference type="EMBL" id="QGF20900.1"/>
    </source>
</evidence>
<organism evidence="1 2">
    <name type="scientific">Serratia phage JS26</name>
    <dbReference type="NCBI Taxonomy" id="2315217"/>
    <lineage>
        <taxon>Viruses</taxon>
        <taxon>Duplodnaviria</taxon>
        <taxon>Heunggongvirae</taxon>
        <taxon>Uroviricota</taxon>
        <taxon>Caudoviricetes</taxon>
        <taxon>Casjensviridae</taxon>
        <taxon>Dunedinvirus</taxon>
        <taxon>Dunedinvirus JS26</taxon>
    </lineage>
</organism>
<dbReference type="RefSeq" id="YP_010000026.1">
    <property type="nucleotide sequence ID" value="NC_053012.1"/>
</dbReference>